<reference evidence="2" key="1">
    <citation type="submission" date="2023-07" db="EMBL/GenBank/DDBJ databases">
        <title>Gilvimarinus algae sp. nov., isolated from the surface of Kelp.</title>
        <authorList>
            <person name="Sun Y.Y."/>
            <person name="Gong Y."/>
            <person name="Du Z.J."/>
        </authorList>
    </citation>
    <scope>NUCLEOTIDE SEQUENCE</scope>
    <source>
        <strain evidence="2">SDUM040014</strain>
    </source>
</reference>
<evidence type="ECO:0000313" key="3">
    <source>
        <dbReference type="Proteomes" id="UP001168380"/>
    </source>
</evidence>
<comment type="caution">
    <text evidence="2">The sequence shown here is derived from an EMBL/GenBank/DDBJ whole genome shotgun (WGS) entry which is preliminary data.</text>
</comment>
<keyword evidence="1" id="KW-1133">Transmembrane helix</keyword>
<accession>A0ABT8TAM0</accession>
<dbReference type="Proteomes" id="UP001168380">
    <property type="component" value="Unassembled WGS sequence"/>
</dbReference>
<feature type="transmembrane region" description="Helical" evidence="1">
    <location>
        <begin position="21"/>
        <end position="40"/>
    </location>
</feature>
<keyword evidence="3" id="KW-1185">Reference proteome</keyword>
<sequence>MSSPQSIRRMKRSRGQAMTEFVVSVGFIFLVLFVVVPTFGKIIDIKLQNQQAARYVAWERTVWLRDMNAWNSTGNNNTEDFVISADEFESIALRGDDALVNTVNNRFFSGNGAAAIKPILSSDVDAGGGDTSPLWTYHQSGQTMFEGVEVLNTNEQDTPSVAYDVLDILETGLDAITTPIEFMLNAIGGDNPDLLQLDYNLNGYFSPTVRTSLNAGNAKGGGGGVWDRDSSGWGGGIEDAIFQNWDGRFTANSAILADGWNAQSVGYYADRVDNFVPSTVFDNALFDVLKTAASILEAGPDNSAIYRLDFGDIGVEPMPQGDPTCDDGHCYFDE</sequence>
<keyword evidence="1" id="KW-0812">Transmembrane</keyword>
<protein>
    <recommendedName>
        <fullName evidence="4">Pilus assembly protein</fullName>
    </recommendedName>
</protein>
<dbReference type="EMBL" id="JAULRT010000031">
    <property type="protein sequence ID" value="MDO3380680.1"/>
    <property type="molecule type" value="Genomic_DNA"/>
</dbReference>
<dbReference type="RefSeq" id="WP_302710803.1">
    <property type="nucleotide sequence ID" value="NZ_JAULRT010000031.1"/>
</dbReference>
<gene>
    <name evidence="2" type="ORF">QWI16_00760</name>
</gene>
<keyword evidence="1" id="KW-0472">Membrane</keyword>
<proteinExistence type="predicted"/>
<evidence type="ECO:0000256" key="1">
    <source>
        <dbReference type="SAM" id="Phobius"/>
    </source>
</evidence>
<evidence type="ECO:0000313" key="2">
    <source>
        <dbReference type="EMBL" id="MDO3380680.1"/>
    </source>
</evidence>
<organism evidence="2 3">
    <name type="scientific">Gilvimarinus algae</name>
    <dbReference type="NCBI Taxonomy" id="3058037"/>
    <lineage>
        <taxon>Bacteria</taxon>
        <taxon>Pseudomonadati</taxon>
        <taxon>Pseudomonadota</taxon>
        <taxon>Gammaproteobacteria</taxon>
        <taxon>Cellvibrionales</taxon>
        <taxon>Cellvibrionaceae</taxon>
        <taxon>Gilvimarinus</taxon>
    </lineage>
</organism>
<evidence type="ECO:0008006" key="4">
    <source>
        <dbReference type="Google" id="ProtNLM"/>
    </source>
</evidence>
<name>A0ABT8TAM0_9GAMM</name>